<sequence length="344" mass="38834">MTTTITTGFAKINSRLDSLDASVDSLETRSRGASTPDTGYSESVPQTASLATEILPGSPVSRAAHTVEGETAVADPDPSSPVVDEDATHALPSANTRSILSELEVVAKLTSEYMYYDANPYTPFSSTHPSESFVKALFPPLQLRDNASQRPTPDDLIPGEMELPEFDDWEDPQLHRKLRDLQNAFRKNGINFDDWPFYATVACSPRHETIQNWAYGPDCRWHHFVLAIICADGLEHYYMSRDAAFTLFPKTRKIPAEKVLYAICRELDFAPCIFKTTYLRSMEFQSHLYRLDLSTLDRIERFVPDGSHRKLLSWAYDATSKAVRYWKGYRASYNAVRQGTTLPL</sequence>
<evidence type="ECO:0000313" key="3">
    <source>
        <dbReference type="Proteomes" id="UP001642502"/>
    </source>
</evidence>
<dbReference type="Proteomes" id="UP001642502">
    <property type="component" value="Unassembled WGS sequence"/>
</dbReference>
<protein>
    <submittedName>
        <fullName evidence="2">Uncharacterized protein</fullName>
    </submittedName>
</protein>
<feature type="compositionally biased region" description="Polar residues" evidence="1">
    <location>
        <begin position="31"/>
        <end position="44"/>
    </location>
</feature>
<evidence type="ECO:0000313" key="2">
    <source>
        <dbReference type="EMBL" id="CAK7264353.1"/>
    </source>
</evidence>
<reference evidence="2 3" key="1">
    <citation type="submission" date="2024-01" db="EMBL/GenBank/DDBJ databases">
        <authorList>
            <person name="Allen C."/>
            <person name="Tagirdzhanova G."/>
        </authorList>
    </citation>
    <scope>NUCLEOTIDE SEQUENCE [LARGE SCALE GENOMIC DNA]</scope>
    <source>
        <strain evidence="2 3">CBS 119000</strain>
    </source>
</reference>
<accession>A0ABP0D813</accession>
<keyword evidence="3" id="KW-1185">Reference proteome</keyword>
<comment type="caution">
    <text evidence="2">The sequence shown here is derived from an EMBL/GenBank/DDBJ whole genome shotgun (WGS) entry which is preliminary data.</text>
</comment>
<organism evidence="2 3">
    <name type="scientific">Sporothrix epigloea</name>
    <dbReference type="NCBI Taxonomy" id="1892477"/>
    <lineage>
        <taxon>Eukaryota</taxon>
        <taxon>Fungi</taxon>
        <taxon>Dikarya</taxon>
        <taxon>Ascomycota</taxon>
        <taxon>Pezizomycotina</taxon>
        <taxon>Sordariomycetes</taxon>
        <taxon>Sordariomycetidae</taxon>
        <taxon>Ophiostomatales</taxon>
        <taxon>Ophiostomataceae</taxon>
        <taxon>Sporothrix</taxon>
    </lineage>
</organism>
<dbReference type="EMBL" id="CAWUON010000006">
    <property type="protein sequence ID" value="CAK7264353.1"/>
    <property type="molecule type" value="Genomic_DNA"/>
</dbReference>
<proteinExistence type="predicted"/>
<feature type="region of interest" description="Disordered" evidence="1">
    <location>
        <begin position="23"/>
        <end position="44"/>
    </location>
</feature>
<name>A0ABP0D813_9PEZI</name>
<gene>
    <name evidence="2" type="ORF">SEPCBS119000_000956</name>
</gene>
<evidence type="ECO:0000256" key="1">
    <source>
        <dbReference type="SAM" id="MobiDB-lite"/>
    </source>
</evidence>